<dbReference type="EMBL" id="JANEYF010003577">
    <property type="protein sequence ID" value="KAJ8935428.1"/>
    <property type="molecule type" value="Genomic_DNA"/>
</dbReference>
<evidence type="ECO:0000313" key="1">
    <source>
        <dbReference type="EMBL" id="KAJ8935428.1"/>
    </source>
</evidence>
<reference evidence="1" key="1">
    <citation type="journal article" date="2023" name="Insect Mol. Biol.">
        <title>Genome sequencing provides insights into the evolution of gene families encoding plant cell wall-degrading enzymes in longhorned beetles.</title>
        <authorList>
            <person name="Shin N.R."/>
            <person name="Okamura Y."/>
            <person name="Kirsch R."/>
            <person name="Pauchet Y."/>
        </authorList>
    </citation>
    <scope>NUCLEOTIDE SEQUENCE</scope>
    <source>
        <strain evidence="1">RBIC_L_NR</strain>
    </source>
</reference>
<accession>A0AAV8X902</accession>
<keyword evidence="2" id="KW-1185">Reference proteome</keyword>
<name>A0AAV8X902_9CUCU</name>
<gene>
    <name evidence="1" type="ORF">NQ314_012848</name>
</gene>
<protein>
    <submittedName>
        <fullName evidence="1">Uncharacterized protein</fullName>
    </submittedName>
</protein>
<evidence type="ECO:0000313" key="2">
    <source>
        <dbReference type="Proteomes" id="UP001162156"/>
    </source>
</evidence>
<proteinExistence type="predicted"/>
<organism evidence="1 2">
    <name type="scientific">Rhamnusium bicolor</name>
    <dbReference type="NCBI Taxonomy" id="1586634"/>
    <lineage>
        <taxon>Eukaryota</taxon>
        <taxon>Metazoa</taxon>
        <taxon>Ecdysozoa</taxon>
        <taxon>Arthropoda</taxon>
        <taxon>Hexapoda</taxon>
        <taxon>Insecta</taxon>
        <taxon>Pterygota</taxon>
        <taxon>Neoptera</taxon>
        <taxon>Endopterygota</taxon>
        <taxon>Coleoptera</taxon>
        <taxon>Polyphaga</taxon>
        <taxon>Cucujiformia</taxon>
        <taxon>Chrysomeloidea</taxon>
        <taxon>Cerambycidae</taxon>
        <taxon>Lepturinae</taxon>
        <taxon>Rhagiini</taxon>
        <taxon>Rhamnusium</taxon>
    </lineage>
</organism>
<comment type="caution">
    <text evidence="1">The sequence shown here is derived from an EMBL/GenBank/DDBJ whole genome shotgun (WGS) entry which is preliminary data.</text>
</comment>
<dbReference type="Proteomes" id="UP001162156">
    <property type="component" value="Unassembled WGS sequence"/>
</dbReference>
<dbReference type="AlphaFoldDB" id="A0AAV8X902"/>
<sequence>METYPPRIQTDFMGASAPLKTGHGATGQIEYFQEYRNETISRMKVPPYDWGMSHIPYTPHPDVSISVKSLDKYLKLPQSQFSMLDPARQQEVDDFYLLLGGLNTELNKYMKYPDYHVKYKQPISLPLTLERSLRTPSLPERALTGVYSPGSDRAYKR</sequence>